<organism evidence="1 2">
    <name type="scientific">Rhinocladiella mackenziei CBS 650.93</name>
    <dbReference type="NCBI Taxonomy" id="1442369"/>
    <lineage>
        <taxon>Eukaryota</taxon>
        <taxon>Fungi</taxon>
        <taxon>Dikarya</taxon>
        <taxon>Ascomycota</taxon>
        <taxon>Pezizomycotina</taxon>
        <taxon>Eurotiomycetes</taxon>
        <taxon>Chaetothyriomycetidae</taxon>
        <taxon>Chaetothyriales</taxon>
        <taxon>Herpotrichiellaceae</taxon>
        <taxon>Rhinocladiella</taxon>
    </lineage>
</organism>
<keyword evidence="2" id="KW-1185">Reference proteome</keyword>
<protein>
    <recommendedName>
        <fullName evidence="3">N-acetyltransferase domain-containing protein</fullName>
    </recommendedName>
</protein>
<dbReference type="STRING" id="1442369.A0A0D2J431"/>
<evidence type="ECO:0000313" key="1">
    <source>
        <dbReference type="EMBL" id="KIX03760.1"/>
    </source>
</evidence>
<accession>A0A0D2J431</accession>
<dbReference type="InterPro" id="IPR016181">
    <property type="entry name" value="Acyl_CoA_acyltransferase"/>
</dbReference>
<reference evidence="1 2" key="1">
    <citation type="submission" date="2015-01" db="EMBL/GenBank/DDBJ databases">
        <title>The Genome Sequence of Rhinocladiella mackenzie CBS 650.93.</title>
        <authorList>
            <consortium name="The Broad Institute Genomics Platform"/>
            <person name="Cuomo C."/>
            <person name="de Hoog S."/>
            <person name="Gorbushina A."/>
            <person name="Stielow B."/>
            <person name="Teixiera M."/>
            <person name="Abouelleil A."/>
            <person name="Chapman S.B."/>
            <person name="Priest M."/>
            <person name="Young S.K."/>
            <person name="Wortman J."/>
            <person name="Nusbaum C."/>
            <person name="Birren B."/>
        </authorList>
    </citation>
    <scope>NUCLEOTIDE SEQUENCE [LARGE SCALE GENOMIC DNA]</scope>
    <source>
        <strain evidence="1 2">CBS 650.93</strain>
    </source>
</reference>
<dbReference type="GeneID" id="25295384"/>
<dbReference type="RefSeq" id="XP_013270896.1">
    <property type="nucleotide sequence ID" value="XM_013415442.1"/>
</dbReference>
<dbReference type="HOGENOM" id="CLU_056576_0_0_1"/>
<sequence>MSKQIFEKFDGGEVTDDMLAEARRSCSMKTTESGAKMPRNQAHSRNQVSRVGLFCSHLLMVMIGSRVRLSKDRLRAQYLPHGAACSYARVRIEDRLTGNVFACRWNYNGKTVCWVTQLVVHRDFRERGIAVSLLIQIRQDEDEIYGLMSSHPAACLAAAKAFGNGIGTVRLDFIRKHAGAVMNASPIGYAKDADLRGSLFHTRETNGVVSSVYTNFFVDHTEPLEALAWVRDGLDWPLGELLDGHEFLFLLEVRRRDRLRSRSTSRPQTVS</sequence>
<dbReference type="SUPFAM" id="SSF55729">
    <property type="entry name" value="Acyl-CoA N-acyltransferases (Nat)"/>
    <property type="match status" value="1"/>
</dbReference>
<name>A0A0D2J431_9EURO</name>
<dbReference type="AlphaFoldDB" id="A0A0D2J431"/>
<dbReference type="Proteomes" id="UP000053617">
    <property type="component" value="Unassembled WGS sequence"/>
</dbReference>
<dbReference type="VEuPathDB" id="FungiDB:Z518_07313"/>
<evidence type="ECO:0000313" key="2">
    <source>
        <dbReference type="Proteomes" id="UP000053617"/>
    </source>
</evidence>
<proteinExistence type="predicted"/>
<evidence type="ECO:0008006" key="3">
    <source>
        <dbReference type="Google" id="ProtNLM"/>
    </source>
</evidence>
<dbReference type="EMBL" id="KN847479">
    <property type="protein sequence ID" value="KIX03760.1"/>
    <property type="molecule type" value="Genomic_DNA"/>
</dbReference>
<dbReference type="OrthoDB" id="2019666at2759"/>
<gene>
    <name evidence="1" type="ORF">Z518_07313</name>
</gene>